<dbReference type="Gene3D" id="3.40.50.720">
    <property type="entry name" value="NAD(P)-binding Rossmann-like Domain"/>
    <property type="match status" value="1"/>
</dbReference>
<evidence type="ECO:0000313" key="2">
    <source>
        <dbReference type="EMBL" id="TPW31757.1"/>
    </source>
</evidence>
<dbReference type="Pfam" id="PF01370">
    <property type="entry name" value="Epimerase"/>
    <property type="match status" value="1"/>
</dbReference>
<proteinExistence type="predicted"/>
<accession>A0A506UGZ7</accession>
<gene>
    <name evidence="2" type="ORF">FJU08_08425</name>
</gene>
<dbReference type="AlphaFoldDB" id="A0A506UGZ7"/>
<evidence type="ECO:0000259" key="1">
    <source>
        <dbReference type="Pfam" id="PF01370"/>
    </source>
</evidence>
<dbReference type="EMBL" id="VHLG01000003">
    <property type="protein sequence ID" value="TPW31757.1"/>
    <property type="molecule type" value="Genomic_DNA"/>
</dbReference>
<reference evidence="2 3" key="1">
    <citation type="submission" date="2019-06" db="EMBL/GenBank/DDBJ databases">
        <authorList>
            <person name="Li M."/>
        </authorList>
    </citation>
    <scope>NUCLEOTIDE SEQUENCE [LARGE SCALE GENOMIC DNA]</scope>
    <source>
        <strain evidence="2 3">BGMRC2036</strain>
    </source>
</reference>
<dbReference type="OrthoDB" id="7170465at2"/>
<organism evidence="2 3">
    <name type="scientific">Martelella alba</name>
    <dbReference type="NCBI Taxonomy" id="2590451"/>
    <lineage>
        <taxon>Bacteria</taxon>
        <taxon>Pseudomonadati</taxon>
        <taxon>Pseudomonadota</taxon>
        <taxon>Alphaproteobacteria</taxon>
        <taxon>Hyphomicrobiales</taxon>
        <taxon>Aurantimonadaceae</taxon>
        <taxon>Martelella</taxon>
    </lineage>
</organism>
<keyword evidence="3" id="KW-1185">Reference proteome</keyword>
<comment type="caution">
    <text evidence="2">The sequence shown here is derived from an EMBL/GenBank/DDBJ whole genome shotgun (WGS) entry which is preliminary data.</text>
</comment>
<protein>
    <submittedName>
        <fullName evidence="2">NAD-dependent epimerase/dehydratase family protein</fullName>
    </submittedName>
</protein>
<dbReference type="InterPro" id="IPR036291">
    <property type="entry name" value="NAD(P)-bd_dom_sf"/>
</dbReference>
<evidence type="ECO:0000313" key="3">
    <source>
        <dbReference type="Proteomes" id="UP000318801"/>
    </source>
</evidence>
<sequence>MTETKGRERPVALVLGAGGGIGGAVAKVLAARGFKVRALSRRAAEMRVARPEYDWVSGDAMNGADVRRAAEDATLIFHGVNPPGYQNWETLAVPMLDNTIAAARASGALILFPGTVYNFGREQLPEPAEDAVQTATTKKGRIRITMENRLRDAAAAGTQVIIVRAGDYFGPEVANSWFSYLVKSGRPVRSVTRIGRKGVGHQWAYLPDVAETMMQLVERRSELQAFSVFHFEGTWDADGERMIETIGRVAGRDNLAVKSFPWWMVPFAAPFVTVMREVQEVSYLWREPLHMRNDRLVAVLGAEPRTPLETAIRATLIGQGCLPGPDGLPFTAPARTA</sequence>
<name>A0A506UGZ7_9HYPH</name>
<dbReference type="Proteomes" id="UP000318801">
    <property type="component" value="Unassembled WGS sequence"/>
</dbReference>
<feature type="domain" description="NAD-dependent epimerase/dehydratase" evidence="1">
    <location>
        <begin position="12"/>
        <end position="222"/>
    </location>
</feature>
<dbReference type="SUPFAM" id="SSF51735">
    <property type="entry name" value="NAD(P)-binding Rossmann-fold domains"/>
    <property type="match status" value="1"/>
</dbReference>
<dbReference type="InterPro" id="IPR001509">
    <property type="entry name" value="Epimerase_deHydtase"/>
</dbReference>
<dbReference type="RefSeq" id="WP_141148529.1">
    <property type="nucleotide sequence ID" value="NZ_VHLG01000003.1"/>
</dbReference>